<evidence type="ECO:0000256" key="3">
    <source>
        <dbReference type="PROSITE-ProRule" id="PRU00023"/>
    </source>
</evidence>
<organism evidence="4 5">
    <name type="scientific">Clonorchis sinensis</name>
    <name type="common">Chinese liver fluke</name>
    <dbReference type="NCBI Taxonomy" id="79923"/>
    <lineage>
        <taxon>Eukaryota</taxon>
        <taxon>Metazoa</taxon>
        <taxon>Spiralia</taxon>
        <taxon>Lophotrochozoa</taxon>
        <taxon>Platyhelminthes</taxon>
        <taxon>Trematoda</taxon>
        <taxon>Digenea</taxon>
        <taxon>Opisthorchiida</taxon>
        <taxon>Opisthorchiata</taxon>
        <taxon>Opisthorchiidae</taxon>
        <taxon>Clonorchis</taxon>
    </lineage>
</organism>
<dbReference type="PANTHER" id="PTHR23206">
    <property type="entry name" value="MASK PROTEIN"/>
    <property type="match status" value="1"/>
</dbReference>
<feature type="repeat" description="ANK" evidence="3">
    <location>
        <begin position="144"/>
        <end position="170"/>
    </location>
</feature>
<feature type="repeat" description="ANK" evidence="3">
    <location>
        <begin position="223"/>
        <end position="255"/>
    </location>
</feature>
<gene>
    <name evidence="4" type="ORF">CLF_105491</name>
</gene>
<dbReference type="PRINTS" id="PR01415">
    <property type="entry name" value="ANKYRIN"/>
</dbReference>
<dbReference type="Gene3D" id="1.25.40.20">
    <property type="entry name" value="Ankyrin repeat-containing domain"/>
    <property type="match status" value="2"/>
</dbReference>
<keyword evidence="5" id="KW-1185">Reference proteome</keyword>
<accession>H2KTQ4</accession>
<dbReference type="Pfam" id="PF12796">
    <property type="entry name" value="Ank_2"/>
    <property type="match status" value="2"/>
</dbReference>
<keyword evidence="1" id="KW-0677">Repeat</keyword>
<keyword evidence="2 3" id="KW-0040">ANK repeat</keyword>
<name>H2KTQ4_CLOSI</name>
<dbReference type="InterPro" id="IPR036770">
    <property type="entry name" value="Ankyrin_rpt-contain_sf"/>
</dbReference>
<proteinExistence type="predicted"/>
<dbReference type="PANTHER" id="PTHR23206:SF8">
    <property type="entry name" value="ANKYRIN REPEAT AND KH DOMAIN-CONTAINING 1"/>
    <property type="match status" value="1"/>
</dbReference>
<evidence type="ECO:0000313" key="5">
    <source>
        <dbReference type="Proteomes" id="UP000008909"/>
    </source>
</evidence>
<feature type="repeat" description="ANK" evidence="3">
    <location>
        <begin position="193"/>
        <end position="222"/>
    </location>
</feature>
<dbReference type="Pfam" id="PF00023">
    <property type="entry name" value="Ank"/>
    <property type="match status" value="1"/>
</dbReference>
<dbReference type="SMART" id="SM00248">
    <property type="entry name" value="ANK"/>
    <property type="match status" value="5"/>
</dbReference>
<reference evidence="4" key="1">
    <citation type="journal article" date="2011" name="Genome Biol.">
        <title>The draft genome of the carcinogenic human liver fluke Clonorchis sinensis.</title>
        <authorList>
            <person name="Wang X."/>
            <person name="Chen W."/>
            <person name="Huang Y."/>
            <person name="Sun J."/>
            <person name="Men J."/>
            <person name="Liu H."/>
            <person name="Luo F."/>
            <person name="Guo L."/>
            <person name="Lv X."/>
            <person name="Deng C."/>
            <person name="Zhou C."/>
            <person name="Fan Y."/>
            <person name="Li X."/>
            <person name="Huang L."/>
            <person name="Hu Y."/>
            <person name="Liang C."/>
            <person name="Hu X."/>
            <person name="Xu J."/>
            <person name="Yu X."/>
        </authorList>
    </citation>
    <scope>NUCLEOTIDE SEQUENCE [LARGE SCALE GENOMIC DNA]</scope>
    <source>
        <strain evidence="4">Henan</strain>
    </source>
</reference>
<sequence length="366" mass="40466">MANPPPNDKRKFRCNEAPVLQPPSPPDLVYIIMRPKIDGSIARSPLDNRGHAFEDTIPDLSPETQLNFRKFLQVAGIENMLMNDGRRISDTEVLNEIRKEVAMLSRGETEERTTLIPACINGDAETVKSLLLSGEYNVNEVAPNGETALTRAVSANAIRIVELLLKHGVDWLISYLHFLKADPNFTGKKVECTPLMEAASAGYTDIVRLLLEYGACVSQESNTGNTALHYAATAGHLECVCLLLQYNSPMEVQNETGHTPLMEATSNGHIDVARCLIKHGCDINTHSKEFKESALTLASYKSDFLERYNHFRQDTLTDVDKWTAPRRLSFVVTIVIRDSNINVDTAASSLWLITLSTSAEHVAGAS</sequence>
<evidence type="ECO:0000313" key="4">
    <source>
        <dbReference type="EMBL" id="GAA33991.2"/>
    </source>
</evidence>
<feature type="repeat" description="ANK" evidence="3">
    <location>
        <begin position="256"/>
        <end position="288"/>
    </location>
</feature>
<protein>
    <submittedName>
        <fullName evidence="4">Ankyrin repeat and KH domain-containing protein 1</fullName>
    </submittedName>
</protein>
<dbReference type="PROSITE" id="PS50088">
    <property type="entry name" value="ANK_REPEAT"/>
    <property type="match status" value="4"/>
</dbReference>
<evidence type="ECO:0000256" key="1">
    <source>
        <dbReference type="ARBA" id="ARBA00022737"/>
    </source>
</evidence>
<evidence type="ECO:0000256" key="2">
    <source>
        <dbReference type="ARBA" id="ARBA00023043"/>
    </source>
</evidence>
<dbReference type="SUPFAM" id="SSF48403">
    <property type="entry name" value="Ankyrin repeat"/>
    <property type="match status" value="1"/>
</dbReference>
<dbReference type="PROSITE" id="PS50297">
    <property type="entry name" value="ANK_REP_REGION"/>
    <property type="match status" value="4"/>
</dbReference>
<dbReference type="InterPro" id="IPR002110">
    <property type="entry name" value="Ankyrin_rpt"/>
</dbReference>
<dbReference type="Proteomes" id="UP000008909">
    <property type="component" value="Unassembled WGS sequence"/>
</dbReference>
<dbReference type="EMBL" id="DF143926">
    <property type="protein sequence ID" value="GAA33991.2"/>
    <property type="molecule type" value="Genomic_DNA"/>
</dbReference>
<dbReference type="InterPro" id="IPR051631">
    <property type="entry name" value="Ankyrin-KH/SAM_domain"/>
</dbReference>
<dbReference type="AlphaFoldDB" id="H2KTQ4"/>